<accession>X1JFL1</accession>
<dbReference type="SUPFAM" id="SSF50129">
    <property type="entry name" value="GroES-like"/>
    <property type="match status" value="1"/>
</dbReference>
<dbReference type="InterPro" id="IPR036291">
    <property type="entry name" value="NAD(P)-bd_dom_sf"/>
</dbReference>
<dbReference type="GO" id="GO:0016491">
    <property type="term" value="F:oxidoreductase activity"/>
    <property type="evidence" value="ECO:0007669"/>
    <property type="project" value="UniProtKB-KW"/>
</dbReference>
<evidence type="ECO:0000313" key="3">
    <source>
        <dbReference type="EMBL" id="GAH92792.1"/>
    </source>
</evidence>
<dbReference type="InterPro" id="IPR050129">
    <property type="entry name" value="Zn_alcohol_dh"/>
</dbReference>
<evidence type="ECO:0000256" key="1">
    <source>
        <dbReference type="ARBA" id="ARBA00023002"/>
    </source>
</evidence>
<dbReference type="Pfam" id="PF08240">
    <property type="entry name" value="ADH_N"/>
    <property type="match status" value="1"/>
</dbReference>
<feature type="domain" description="Alcohol dehydrogenase-like N-terminal" evidence="2">
    <location>
        <begin position="26"/>
        <end position="125"/>
    </location>
</feature>
<dbReference type="Gene3D" id="3.40.50.720">
    <property type="entry name" value="NAD(P)-binding Rossmann-like Domain"/>
    <property type="match status" value="1"/>
</dbReference>
<reference evidence="3" key="1">
    <citation type="journal article" date="2014" name="Front. Microbiol.">
        <title>High frequency of phylogenetically diverse reductive dehalogenase-homologous genes in deep subseafloor sedimentary metagenomes.</title>
        <authorList>
            <person name="Kawai M."/>
            <person name="Futagami T."/>
            <person name="Toyoda A."/>
            <person name="Takaki Y."/>
            <person name="Nishi S."/>
            <person name="Hori S."/>
            <person name="Arai W."/>
            <person name="Tsubouchi T."/>
            <person name="Morono Y."/>
            <person name="Uchiyama I."/>
            <person name="Ito T."/>
            <person name="Fujiyama A."/>
            <person name="Inagaki F."/>
            <person name="Takami H."/>
        </authorList>
    </citation>
    <scope>NUCLEOTIDE SEQUENCE</scope>
    <source>
        <strain evidence="3">Expedition CK06-06</strain>
    </source>
</reference>
<dbReference type="Gene3D" id="3.90.180.10">
    <property type="entry name" value="Medium-chain alcohol dehydrogenases, catalytic domain"/>
    <property type="match status" value="1"/>
</dbReference>
<dbReference type="PANTHER" id="PTHR43401">
    <property type="entry name" value="L-THREONINE 3-DEHYDROGENASE"/>
    <property type="match status" value="1"/>
</dbReference>
<protein>
    <recommendedName>
        <fullName evidence="2">Alcohol dehydrogenase-like N-terminal domain-containing protein</fullName>
    </recommendedName>
</protein>
<gene>
    <name evidence="3" type="ORF">S06H3_06434</name>
</gene>
<dbReference type="InterPro" id="IPR011032">
    <property type="entry name" value="GroES-like_sf"/>
</dbReference>
<comment type="caution">
    <text evidence="3">The sequence shown here is derived from an EMBL/GenBank/DDBJ whole genome shotgun (WGS) entry which is preliminary data.</text>
</comment>
<proteinExistence type="predicted"/>
<dbReference type="InterPro" id="IPR013154">
    <property type="entry name" value="ADH-like_N"/>
</dbReference>
<organism evidence="3">
    <name type="scientific">marine sediment metagenome</name>
    <dbReference type="NCBI Taxonomy" id="412755"/>
    <lineage>
        <taxon>unclassified sequences</taxon>
        <taxon>metagenomes</taxon>
        <taxon>ecological metagenomes</taxon>
    </lineage>
</organism>
<name>X1JFL1_9ZZZZ</name>
<evidence type="ECO:0000259" key="2">
    <source>
        <dbReference type="Pfam" id="PF08240"/>
    </source>
</evidence>
<feature type="non-terminal residue" evidence="3">
    <location>
        <position position="272"/>
    </location>
</feature>
<dbReference type="EMBL" id="BARV01002502">
    <property type="protein sequence ID" value="GAH92792.1"/>
    <property type="molecule type" value="Genomic_DNA"/>
</dbReference>
<dbReference type="PANTHER" id="PTHR43401:SF2">
    <property type="entry name" value="L-THREONINE 3-DEHYDROGENASE"/>
    <property type="match status" value="1"/>
</dbReference>
<dbReference type="AlphaFoldDB" id="X1JFL1"/>
<sequence length="272" mass="30127">MKTKVVRLYGKYDLRMEEFELPPLKEDEILAHIVSNSICMSCHKAAEQGADHKRVPADISENPIIIGHEFSGDIVEVGKKWQEQFSPGDKFSIQPALNYKGSLAAPGYSYRYMGGNASYIIIPNEVMECQCLLKYDGEGYFPASLSEPMSCIVGAFNASYHTTPGSYVHHMGIKKEGAMALMASAGPMGLGALDYAIHSERKPLFLVVTDIDEKRLQWAESIFQPNEASKEGVKLVYINSLSITDLKAHLLEYTDGEGFDDVFVFAPVESLI</sequence>
<dbReference type="SUPFAM" id="SSF51735">
    <property type="entry name" value="NAD(P)-binding Rossmann-fold domains"/>
    <property type="match status" value="1"/>
</dbReference>
<keyword evidence="1" id="KW-0560">Oxidoreductase</keyword>